<dbReference type="Pfam" id="PF12833">
    <property type="entry name" value="HTH_18"/>
    <property type="match status" value="1"/>
</dbReference>
<dbReference type="Proteomes" id="UP000331127">
    <property type="component" value="Unassembled WGS sequence"/>
</dbReference>
<evidence type="ECO:0000256" key="3">
    <source>
        <dbReference type="ARBA" id="ARBA00023163"/>
    </source>
</evidence>
<evidence type="ECO:0000313" key="5">
    <source>
        <dbReference type="EMBL" id="GES16684.1"/>
    </source>
</evidence>
<sequence>MPAAVWLWPGRALYTGPSLRLGPHSGAVTCVVASTGPPFVVRRAALAEQRVRTALIAPRVRHHITAGDGRMVFLYLDAGSASERACRAKFTAGDRSVLTGHRDETAILAGAAELSAHTPLDRVASWIIEVTGREETAPADPRIDTAIQRLLRAGEPLPAELVAAEAGLSESRFLRLFRQHTGTSYRRFRLWAQMRRAAASLAEGGNLTRAAADGYFASPSHFSTAFHALFGLTPSALLTLDLTIRCVDA</sequence>
<reference evidence="5 6" key="1">
    <citation type="submission" date="2019-10" db="EMBL/GenBank/DDBJ databases">
        <title>Whole genome shotgun sequence of Acrocarpospora macrocephala NBRC 16266.</title>
        <authorList>
            <person name="Ichikawa N."/>
            <person name="Kimura A."/>
            <person name="Kitahashi Y."/>
            <person name="Komaki H."/>
            <person name="Oguchi A."/>
        </authorList>
    </citation>
    <scope>NUCLEOTIDE SEQUENCE [LARGE SCALE GENOMIC DNA]</scope>
    <source>
        <strain evidence="5 6">NBRC 16266</strain>
    </source>
</reference>
<evidence type="ECO:0000256" key="1">
    <source>
        <dbReference type="ARBA" id="ARBA00023015"/>
    </source>
</evidence>
<proteinExistence type="predicted"/>
<evidence type="ECO:0000313" key="6">
    <source>
        <dbReference type="Proteomes" id="UP000331127"/>
    </source>
</evidence>
<dbReference type="GO" id="GO:0003700">
    <property type="term" value="F:DNA-binding transcription factor activity"/>
    <property type="evidence" value="ECO:0007669"/>
    <property type="project" value="InterPro"/>
</dbReference>
<dbReference type="PANTHER" id="PTHR46796">
    <property type="entry name" value="HTH-TYPE TRANSCRIPTIONAL ACTIVATOR RHAS-RELATED"/>
    <property type="match status" value="1"/>
</dbReference>
<dbReference type="SMART" id="SM00342">
    <property type="entry name" value="HTH_ARAC"/>
    <property type="match status" value="1"/>
</dbReference>
<dbReference type="InterPro" id="IPR009057">
    <property type="entry name" value="Homeodomain-like_sf"/>
</dbReference>
<protein>
    <submittedName>
        <fullName evidence="5">Transcriptional regulator</fullName>
    </submittedName>
</protein>
<dbReference type="EMBL" id="BLAE01000110">
    <property type="protein sequence ID" value="GES16684.1"/>
    <property type="molecule type" value="Genomic_DNA"/>
</dbReference>
<keyword evidence="2" id="KW-0238">DNA-binding</keyword>
<dbReference type="Gene3D" id="1.10.10.60">
    <property type="entry name" value="Homeodomain-like"/>
    <property type="match status" value="2"/>
</dbReference>
<keyword evidence="6" id="KW-1185">Reference proteome</keyword>
<dbReference type="InterPro" id="IPR050204">
    <property type="entry name" value="AraC_XylS_family_regulators"/>
</dbReference>
<dbReference type="AlphaFoldDB" id="A0A5M3X6I5"/>
<keyword evidence="3" id="KW-0804">Transcription</keyword>
<dbReference type="PROSITE" id="PS01124">
    <property type="entry name" value="HTH_ARAC_FAMILY_2"/>
    <property type="match status" value="1"/>
</dbReference>
<dbReference type="GO" id="GO:0043565">
    <property type="term" value="F:sequence-specific DNA binding"/>
    <property type="evidence" value="ECO:0007669"/>
    <property type="project" value="InterPro"/>
</dbReference>
<feature type="domain" description="HTH araC/xylS-type" evidence="4">
    <location>
        <begin position="141"/>
        <end position="240"/>
    </location>
</feature>
<organism evidence="5 6">
    <name type="scientific">Acrocarpospora macrocephala</name>
    <dbReference type="NCBI Taxonomy" id="150177"/>
    <lineage>
        <taxon>Bacteria</taxon>
        <taxon>Bacillati</taxon>
        <taxon>Actinomycetota</taxon>
        <taxon>Actinomycetes</taxon>
        <taxon>Streptosporangiales</taxon>
        <taxon>Streptosporangiaceae</taxon>
        <taxon>Acrocarpospora</taxon>
    </lineage>
</organism>
<name>A0A5M3X6I5_9ACTN</name>
<keyword evidence="1" id="KW-0805">Transcription regulation</keyword>
<gene>
    <name evidence="5" type="ORF">Amac_102820</name>
</gene>
<comment type="caution">
    <text evidence="5">The sequence shown here is derived from an EMBL/GenBank/DDBJ whole genome shotgun (WGS) entry which is preliminary data.</text>
</comment>
<evidence type="ECO:0000259" key="4">
    <source>
        <dbReference type="PROSITE" id="PS01124"/>
    </source>
</evidence>
<evidence type="ECO:0000256" key="2">
    <source>
        <dbReference type="ARBA" id="ARBA00023125"/>
    </source>
</evidence>
<dbReference type="InterPro" id="IPR018060">
    <property type="entry name" value="HTH_AraC"/>
</dbReference>
<accession>A0A5M3X6I5</accession>
<dbReference type="SUPFAM" id="SSF46689">
    <property type="entry name" value="Homeodomain-like"/>
    <property type="match status" value="1"/>
</dbReference>